<evidence type="ECO:0000256" key="5">
    <source>
        <dbReference type="PIRSR" id="PIRSR001221-1"/>
    </source>
</evidence>
<dbReference type="RefSeq" id="XP_019026936.1">
    <property type="nucleotide sequence ID" value="XM_019165557.1"/>
</dbReference>
<evidence type="ECO:0000256" key="1">
    <source>
        <dbReference type="ARBA" id="ARBA00001311"/>
    </source>
</evidence>
<dbReference type="EMBL" id="BACD03000005">
    <property type="protein sequence ID" value="GAO46735.1"/>
    <property type="molecule type" value="Genomic_DNA"/>
</dbReference>
<dbReference type="OrthoDB" id="6428749at2759"/>
<evidence type="ECO:0000313" key="9">
    <source>
        <dbReference type="Proteomes" id="UP000033140"/>
    </source>
</evidence>
<feature type="active site" description="Acyl-ester intermediate" evidence="5">
    <location>
        <position position="244"/>
    </location>
</feature>
<feature type="binding site" evidence="6">
    <location>
        <position position="194"/>
    </location>
    <ligand>
        <name>substrate</name>
    </ligand>
</feature>
<dbReference type="AlphaFoldDB" id="A0A0E9NBF7"/>
<evidence type="ECO:0000256" key="2">
    <source>
        <dbReference type="ARBA" id="ARBA00009199"/>
    </source>
</evidence>
<accession>A0A0E9NBF7</accession>
<organism evidence="8 9">
    <name type="scientific">Saitoella complicata (strain BCRC 22490 / CBS 7301 / JCM 7358 / NBRC 10748 / NRRL Y-17804)</name>
    <dbReference type="NCBI Taxonomy" id="698492"/>
    <lineage>
        <taxon>Eukaryota</taxon>
        <taxon>Fungi</taxon>
        <taxon>Dikarya</taxon>
        <taxon>Ascomycota</taxon>
        <taxon>Taphrinomycotina</taxon>
        <taxon>Taphrinomycotina incertae sedis</taxon>
        <taxon>Saitoella</taxon>
    </lineage>
</organism>
<reference evidence="8 9" key="3">
    <citation type="journal article" date="2015" name="Genome Announc.">
        <title>Draft Genome Sequence of the Archiascomycetous Yeast Saitoella complicata.</title>
        <authorList>
            <person name="Yamauchi K."/>
            <person name="Kondo S."/>
            <person name="Hamamoto M."/>
            <person name="Takahashi Y."/>
            <person name="Ogura Y."/>
            <person name="Hayashi T."/>
            <person name="Nishida H."/>
        </authorList>
    </citation>
    <scope>NUCLEOTIDE SEQUENCE [LARGE SCALE GENOMIC DNA]</scope>
    <source>
        <strain evidence="8 9">NRRL Y-17804</strain>
    </source>
</reference>
<dbReference type="PIRSF" id="PIRSF001221">
    <property type="entry name" value="Amidase_fungi"/>
    <property type="match status" value="1"/>
</dbReference>
<feature type="active site" description="Charge relay system" evidence="5">
    <location>
        <position position="145"/>
    </location>
</feature>
<feature type="active site" description="Charge relay system" evidence="5">
    <location>
        <position position="220"/>
    </location>
</feature>
<feature type="binding site" evidence="6">
    <location>
        <position position="220"/>
    </location>
    <ligand>
        <name>substrate</name>
    </ligand>
</feature>
<feature type="domain" description="Amidase" evidence="7">
    <location>
        <begin position="88"/>
        <end position="553"/>
    </location>
</feature>
<dbReference type="Gene3D" id="3.90.1300.10">
    <property type="entry name" value="Amidase signature (AS) domain"/>
    <property type="match status" value="1"/>
</dbReference>
<dbReference type="GO" id="GO:0004040">
    <property type="term" value="F:amidase activity"/>
    <property type="evidence" value="ECO:0007669"/>
    <property type="project" value="UniProtKB-EC"/>
</dbReference>
<dbReference type="Proteomes" id="UP000033140">
    <property type="component" value="Unassembled WGS sequence"/>
</dbReference>
<evidence type="ECO:0000313" key="8">
    <source>
        <dbReference type="EMBL" id="GAO46735.1"/>
    </source>
</evidence>
<name>A0A0E9NBF7_SAICN</name>
<reference evidence="8 9" key="2">
    <citation type="journal article" date="2014" name="J. Gen. Appl. Microbiol.">
        <title>The early diverging ascomycetous budding yeast Saitoella complicata has three histone deacetylases belonging to the Clr6, Hos2, and Rpd3 lineages.</title>
        <authorList>
            <person name="Nishida H."/>
            <person name="Matsumoto T."/>
            <person name="Kondo S."/>
            <person name="Hamamoto M."/>
            <person name="Yoshikawa H."/>
        </authorList>
    </citation>
    <scope>NUCLEOTIDE SEQUENCE [LARGE SCALE GENOMIC DNA]</scope>
    <source>
        <strain evidence="8 9">NRRL Y-17804</strain>
    </source>
</reference>
<dbReference type="PROSITE" id="PS00571">
    <property type="entry name" value="AMIDASES"/>
    <property type="match status" value="1"/>
</dbReference>
<protein>
    <recommendedName>
        <fullName evidence="3">amidase</fullName>
        <ecNumber evidence="3">3.5.1.4</ecNumber>
    </recommendedName>
</protein>
<comment type="similarity">
    <text evidence="2">Belongs to the amidase family.</text>
</comment>
<sequence>MVTESLPPWAEKANAKRAARDALLPSQYLIPPSLLPTIPPPTPGKAGLSLLDFPRKSGLFTKEELEITETNAADLVAGMKEGRWNAVEVMKAFCHRATVAQGLVNPLTEVFFDQALERAEELDKYYQETGGKTVGPLHGLPISLKDQFKVEGVETTMGYVSWIGDVAKEDSVLVKSLKAAGAIPFVKTNIPQTLMMGDTYNNIFQLTLNPNSTSLSPGGSSGGEGALVSFRGSPMGVGTDIGGSVRLPSSFCGLWGLRPSHGRISYWGAANSMVGQEAVTSCAGPMSHSPADLSLFMSGYLSSEPWQWDPEVIPMPWDMGKERAVQEGKRVFGMITWDGVAHPHPPIARALEMTRSALLAAGHEVIDVEAYDHARAIRIIGKLYSADGGKEMAQHIEASGEPWLDEVKGLLFPTDKNGKAQSTEMSVLETWEVQQERNVYAAEYLKWWAETAKSTSTGKPIDGYIMPVAPHASKPNRGNYRWMGYSFVTPLLDLSTGAFPVTTADPAIDVKPETFEAANELDQALYDDYDAEFYKGGPAGLQIVCKRLEDEKCVGLLMVIEKALKEAA</sequence>
<feature type="binding site" evidence="6">
    <location>
        <begin position="241"/>
        <end position="244"/>
    </location>
    <ligand>
        <name>substrate</name>
    </ligand>
</feature>
<dbReference type="STRING" id="698492.A0A0E9NBF7"/>
<dbReference type="InterPro" id="IPR023631">
    <property type="entry name" value="Amidase_dom"/>
</dbReference>
<dbReference type="InterPro" id="IPR036928">
    <property type="entry name" value="AS_sf"/>
</dbReference>
<dbReference type="Pfam" id="PF01425">
    <property type="entry name" value="Amidase"/>
    <property type="match status" value="1"/>
</dbReference>
<keyword evidence="9" id="KW-1185">Reference proteome</keyword>
<dbReference type="PANTHER" id="PTHR46072:SF2">
    <property type="entry name" value="AMIDASE (EUROFUNG)"/>
    <property type="match status" value="1"/>
</dbReference>
<gene>
    <name evidence="8" type="ORF">G7K_0957-t1</name>
</gene>
<keyword evidence="4" id="KW-0378">Hydrolase</keyword>
<evidence type="ECO:0000256" key="3">
    <source>
        <dbReference type="ARBA" id="ARBA00012922"/>
    </source>
</evidence>
<reference evidence="8 9" key="1">
    <citation type="journal article" date="2011" name="J. Gen. Appl. Microbiol.">
        <title>Draft genome sequencing of the enigmatic yeast Saitoella complicata.</title>
        <authorList>
            <person name="Nishida H."/>
            <person name="Hamamoto M."/>
            <person name="Sugiyama J."/>
        </authorList>
    </citation>
    <scope>NUCLEOTIDE SEQUENCE [LARGE SCALE GENOMIC DNA]</scope>
    <source>
        <strain evidence="8 9">NRRL Y-17804</strain>
    </source>
</reference>
<dbReference type="InterPro" id="IPR020556">
    <property type="entry name" value="Amidase_CS"/>
</dbReference>
<proteinExistence type="inferred from homology"/>
<dbReference type="EC" id="3.5.1.4" evidence="3"/>
<dbReference type="OMA" id="PMCRSPE"/>
<evidence type="ECO:0000256" key="4">
    <source>
        <dbReference type="ARBA" id="ARBA00022801"/>
    </source>
</evidence>
<evidence type="ECO:0000256" key="6">
    <source>
        <dbReference type="PIRSR" id="PIRSR001221-2"/>
    </source>
</evidence>
<evidence type="ECO:0000259" key="7">
    <source>
        <dbReference type="Pfam" id="PF01425"/>
    </source>
</evidence>
<comment type="catalytic activity">
    <reaction evidence="1">
        <text>a monocarboxylic acid amide + H2O = a monocarboxylate + NH4(+)</text>
        <dbReference type="Rhea" id="RHEA:12020"/>
        <dbReference type="ChEBI" id="CHEBI:15377"/>
        <dbReference type="ChEBI" id="CHEBI:28938"/>
        <dbReference type="ChEBI" id="CHEBI:35757"/>
        <dbReference type="ChEBI" id="CHEBI:83628"/>
        <dbReference type="EC" id="3.5.1.4"/>
    </reaction>
</comment>
<dbReference type="SUPFAM" id="SSF75304">
    <property type="entry name" value="Amidase signature (AS) enzymes"/>
    <property type="match status" value="1"/>
</dbReference>
<dbReference type="PANTHER" id="PTHR46072">
    <property type="entry name" value="AMIDASE-RELATED-RELATED"/>
    <property type="match status" value="1"/>
</dbReference>
<comment type="caution">
    <text evidence="8">The sequence shown here is derived from an EMBL/GenBank/DDBJ whole genome shotgun (WGS) entry which is preliminary data.</text>
</comment>